<dbReference type="EMBL" id="UINC01007660">
    <property type="protein sequence ID" value="SVA34485.1"/>
    <property type="molecule type" value="Genomic_DNA"/>
</dbReference>
<evidence type="ECO:0008006" key="3">
    <source>
        <dbReference type="Google" id="ProtNLM"/>
    </source>
</evidence>
<reference evidence="2" key="1">
    <citation type="submission" date="2018-05" db="EMBL/GenBank/DDBJ databases">
        <authorList>
            <person name="Lanie J.A."/>
            <person name="Ng W.-L."/>
            <person name="Kazmierczak K.M."/>
            <person name="Andrzejewski T.M."/>
            <person name="Davidsen T.M."/>
            <person name="Wayne K.J."/>
            <person name="Tettelin H."/>
            <person name="Glass J.I."/>
            <person name="Rusch D."/>
            <person name="Podicherti R."/>
            <person name="Tsui H.-C.T."/>
            <person name="Winkler M.E."/>
        </authorList>
    </citation>
    <scope>NUCLEOTIDE SEQUENCE</scope>
</reference>
<dbReference type="Gene3D" id="1.25.10.10">
    <property type="entry name" value="Leucine-rich Repeat Variant"/>
    <property type="match status" value="1"/>
</dbReference>
<dbReference type="InterPro" id="IPR011989">
    <property type="entry name" value="ARM-like"/>
</dbReference>
<evidence type="ECO:0000313" key="2">
    <source>
        <dbReference type="EMBL" id="SVA34485.1"/>
    </source>
</evidence>
<gene>
    <name evidence="2" type="ORF">METZ01_LOCUS87339</name>
</gene>
<sequence>MKAPFDGYHWNIAQFCISFKRGGYLRGPRRRMSRGYVARDPRTGKPIRRRRLDSDLDIRGLLPNTGLWQRIPAHEILPLARGETESLELSRSDGGGFARRSDGIKALHRVLDSQIDSAHKVLLDALDDDTIEIRIAALEILPVFAVKKHESLLHCLSDRLLEDEEQVRDAARECFLKVAPVFPSGCENILRRELRDTRVDHRANAFETLRRTADSWPETGCLHLDELIREEDVDLRRRGSKILRSIAAGAGATGWDLIGWSLEDEDAQVRRNASNTLITLTKTEPLIATIFIEAAITDDDVGVRKSVIRAMKKLDMQNPRVTKMIVDGARSRDYTLRKACIDQLSIVLSGERLREAAAELLRQETRADLRKRLSSLARDVEMEGSEEEKNRFLAPLDRVEPLSEELDAPRSGDAPAEGEHDKQQLGRPHSEDSA</sequence>
<dbReference type="SUPFAM" id="SSF48371">
    <property type="entry name" value="ARM repeat"/>
    <property type="match status" value="1"/>
</dbReference>
<feature type="compositionally biased region" description="Basic and acidic residues" evidence="1">
    <location>
        <begin position="387"/>
        <end position="401"/>
    </location>
</feature>
<dbReference type="InterPro" id="IPR016024">
    <property type="entry name" value="ARM-type_fold"/>
</dbReference>
<accession>A0A381V2A9</accession>
<organism evidence="2">
    <name type="scientific">marine metagenome</name>
    <dbReference type="NCBI Taxonomy" id="408172"/>
    <lineage>
        <taxon>unclassified sequences</taxon>
        <taxon>metagenomes</taxon>
        <taxon>ecological metagenomes</taxon>
    </lineage>
</organism>
<protein>
    <recommendedName>
        <fullName evidence="3">Condensin complex subunit 1 C-terminal domain-containing protein</fullName>
    </recommendedName>
</protein>
<name>A0A381V2A9_9ZZZZ</name>
<evidence type="ECO:0000256" key="1">
    <source>
        <dbReference type="SAM" id="MobiDB-lite"/>
    </source>
</evidence>
<proteinExistence type="predicted"/>
<feature type="region of interest" description="Disordered" evidence="1">
    <location>
        <begin position="380"/>
        <end position="434"/>
    </location>
</feature>
<feature type="compositionally biased region" description="Basic and acidic residues" evidence="1">
    <location>
        <begin position="417"/>
        <end position="434"/>
    </location>
</feature>
<dbReference type="AlphaFoldDB" id="A0A381V2A9"/>